<dbReference type="SUPFAM" id="SSF56349">
    <property type="entry name" value="DNA breaking-rejoining enzymes"/>
    <property type="match status" value="1"/>
</dbReference>
<dbReference type="InterPro" id="IPR027417">
    <property type="entry name" value="P-loop_NTPase"/>
</dbReference>
<dbReference type="PROSITE" id="PS51898">
    <property type="entry name" value="TYR_RECOMBINASE"/>
    <property type="match status" value="1"/>
</dbReference>
<dbReference type="PANTHER" id="PTHR30349">
    <property type="entry name" value="PHAGE INTEGRASE-RELATED"/>
    <property type="match status" value="1"/>
</dbReference>
<accession>A0A816ZUP7</accession>
<dbReference type="AlphaFoldDB" id="A0A816ZUP7"/>
<protein>
    <recommendedName>
        <fullName evidence="3">Tyr recombinase domain-containing protein</fullName>
    </recommendedName>
</protein>
<feature type="domain" description="Tyr recombinase" evidence="3">
    <location>
        <begin position="92"/>
        <end position="289"/>
    </location>
</feature>
<name>A0A816ZUP7_9BILA</name>
<proteinExistence type="predicted"/>
<dbReference type="Proteomes" id="UP000663842">
    <property type="component" value="Unassembled WGS sequence"/>
</dbReference>
<evidence type="ECO:0000313" key="5">
    <source>
        <dbReference type="EMBL" id="CAF3761696.1"/>
    </source>
</evidence>
<gene>
    <name evidence="5" type="ORF">UXM345_LOCUS2600</name>
    <name evidence="4" type="ORF">XDN619_LOCUS34446</name>
</gene>
<comment type="caution">
    <text evidence="4">The sequence shown here is derived from an EMBL/GenBank/DDBJ whole genome shotgun (WGS) entry which is preliminary data.</text>
</comment>
<dbReference type="EMBL" id="CAJNRG010017537">
    <property type="protein sequence ID" value="CAF2233277.1"/>
    <property type="molecule type" value="Genomic_DNA"/>
</dbReference>
<evidence type="ECO:0000313" key="4">
    <source>
        <dbReference type="EMBL" id="CAF2233277.1"/>
    </source>
</evidence>
<reference evidence="4" key="1">
    <citation type="submission" date="2021-02" db="EMBL/GenBank/DDBJ databases">
        <authorList>
            <person name="Nowell W R."/>
        </authorList>
    </citation>
    <scope>NUCLEOTIDE SEQUENCE</scope>
</reference>
<dbReference type="GO" id="GO:0003677">
    <property type="term" value="F:DNA binding"/>
    <property type="evidence" value="ECO:0007669"/>
    <property type="project" value="UniProtKB-KW"/>
</dbReference>
<dbReference type="GO" id="GO:0006310">
    <property type="term" value="P:DNA recombination"/>
    <property type="evidence" value="ECO:0007669"/>
    <property type="project" value="UniProtKB-KW"/>
</dbReference>
<dbReference type="Gene3D" id="1.10.443.10">
    <property type="entry name" value="Intergrase catalytic core"/>
    <property type="match status" value="1"/>
</dbReference>
<evidence type="ECO:0000256" key="1">
    <source>
        <dbReference type="ARBA" id="ARBA00023125"/>
    </source>
</evidence>
<dbReference type="Gene3D" id="3.40.50.300">
    <property type="entry name" value="P-loop containing nucleotide triphosphate hydrolases"/>
    <property type="match status" value="1"/>
</dbReference>
<evidence type="ECO:0000313" key="6">
    <source>
        <dbReference type="Proteomes" id="UP000663887"/>
    </source>
</evidence>
<dbReference type="PANTHER" id="PTHR30349:SF41">
    <property type="entry name" value="INTEGRASE_RECOMBINASE PROTEIN MJ0367-RELATED"/>
    <property type="match status" value="1"/>
</dbReference>
<dbReference type="InterPro" id="IPR025669">
    <property type="entry name" value="AAA_dom"/>
</dbReference>
<dbReference type="GO" id="GO:0015074">
    <property type="term" value="P:DNA integration"/>
    <property type="evidence" value="ECO:0007669"/>
    <property type="project" value="InterPro"/>
</dbReference>
<dbReference type="InterPro" id="IPR011010">
    <property type="entry name" value="DNA_brk_join_enz"/>
</dbReference>
<dbReference type="Proteomes" id="UP000663887">
    <property type="component" value="Unassembled WGS sequence"/>
</dbReference>
<dbReference type="SUPFAM" id="SSF52540">
    <property type="entry name" value="P-loop containing nucleoside triphosphate hydrolases"/>
    <property type="match status" value="1"/>
</dbReference>
<organism evidence="4 6">
    <name type="scientific">Rotaria magnacalcarata</name>
    <dbReference type="NCBI Taxonomy" id="392030"/>
    <lineage>
        <taxon>Eukaryota</taxon>
        <taxon>Metazoa</taxon>
        <taxon>Spiralia</taxon>
        <taxon>Gnathifera</taxon>
        <taxon>Rotifera</taxon>
        <taxon>Eurotatoria</taxon>
        <taxon>Bdelloidea</taxon>
        <taxon>Philodinida</taxon>
        <taxon>Philodinidae</taxon>
        <taxon>Rotaria</taxon>
    </lineage>
</organism>
<dbReference type="Pfam" id="PF00589">
    <property type="entry name" value="Phage_integrase"/>
    <property type="match status" value="1"/>
</dbReference>
<evidence type="ECO:0000259" key="3">
    <source>
        <dbReference type="PROSITE" id="PS51898"/>
    </source>
</evidence>
<dbReference type="CDD" id="cd02042">
    <property type="entry name" value="ParAB_family"/>
    <property type="match status" value="1"/>
</dbReference>
<dbReference type="InterPro" id="IPR013762">
    <property type="entry name" value="Integrase-like_cat_sf"/>
</dbReference>
<keyword evidence="1" id="KW-0238">DNA-binding</keyword>
<dbReference type="InterPro" id="IPR050090">
    <property type="entry name" value="Tyrosine_recombinase_XerCD"/>
</dbReference>
<sequence length="307" mass="34689">MKQIKLISIWNPKGGQGKSMLAINLAAASIELGLKPLVVCQDPQGTSMLYFKSGNLAFEVMNSVPSNRPDADIVIFDHQASDWEVPTNYLLVMPLKPARDQYATYIDAYRRAELLGKRIITIVTDGQEHRASENETIKTGLRTIEIQRANIVDIAKHGDEAKFYIQGKGRDAKDDYVFLTYSTLKPILDYLKAREQTNETMPLFTSISDRNNGDRMTPRSISRIVKDALLKANINDKRLTAHSLRHTAITNALLGGASLQEVKTMARHSNINTTLIYSHNLERMANPAERTINTWKIYTQYKRQLLP</sequence>
<dbReference type="Pfam" id="PF13614">
    <property type="entry name" value="AAA_31"/>
    <property type="match status" value="1"/>
</dbReference>
<evidence type="ECO:0000256" key="2">
    <source>
        <dbReference type="ARBA" id="ARBA00023172"/>
    </source>
</evidence>
<dbReference type="EMBL" id="CAJOBF010000159">
    <property type="protein sequence ID" value="CAF3761696.1"/>
    <property type="molecule type" value="Genomic_DNA"/>
</dbReference>
<keyword evidence="2" id="KW-0233">DNA recombination</keyword>
<dbReference type="InterPro" id="IPR002104">
    <property type="entry name" value="Integrase_catalytic"/>
</dbReference>